<sequence>MAFVMFRYRCNMTTVTHVETVAAIAATPPSRETFAELPPISFELRLELSHAAMAVLLDVPEDTQAALSNALKEADALAVVGVLATRQNAVQRPELFQSQPILKAAGDLIRSRGWVKGEFDRGRALCAMGAIRTVTRGDQWFYRPEPAGEREAVNVLLERIAHEFGPGLSVPGWNDRQEDVQDVLRLLF</sequence>
<accession>A0A0E3GMT9</accession>
<gene>
    <name evidence="1" type="ORF">SEA_TP1604_1</name>
</gene>
<organism evidence="1 2">
    <name type="scientific">Streptomyces phage TP1604</name>
    <dbReference type="NCBI Taxonomy" id="1636184"/>
    <lineage>
        <taxon>Viruses</taxon>
        <taxon>Duplodnaviria</taxon>
        <taxon>Heunggongvirae</taxon>
        <taxon>Uroviricota</taxon>
        <taxon>Caudoviricetes</taxon>
        <taxon>Woodruffvirus</taxon>
        <taxon>Woodruffvirus TP1604</taxon>
    </lineage>
</organism>
<dbReference type="Pfam" id="PF19698">
    <property type="entry name" value="DUF6197"/>
    <property type="match status" value="1"/>
</dbReference>
<dbReference type="RefSeq" id="YP_009200116.1">
    <property type="nucleotide sequence ID" value="NC_028818.1"/>
</dbReference>
<dbReference type="KEGG" id="vg:26627324"/>
<keyword evidence="2" id="KW-1185">Reference proteome</keyword>
<dbReference type="GeneID" id="26627324"/>
<dbReference type="InterPro" id="IPR045677">
    <property type="entry name" value="DUF6197"/>
</dbReference>
<dbReference type="EMBL" id="KP876466">
    <property type="protein sequence ID" value="AKA61739.1"/>
    <property type="molecule type" value="Genomic_DNA"/>
</dbReference>
<evidence type="ECO:0000313" key="2">
    <source>
        <dbReference type="Proteomes" id="UP000033006"/>
    </source>
</evidence>
<evidence type="ECO:0000313" key="1">
    <source>
        <dbReference type="EMBL" id="AKA61739.1"/>
    </source>
</evidence>
<name>A0A0E3GMT9_9CAUD</name>
<dbReference type="OrthoDB" id="30812at10239"/>
<reference evidence="1 2" key="1">
    <citation type="submission" date="2015-03" db="EMBL/GenBank/DDBJ databases">
        <authorList>
            <person name="Phan H."/>
            <person name="Ton P."/>
            <person name="Bernal J.T."/>
            <person name="Kanani-Hendijani T.A."/>
            <person name="Munguia J."/>
            <person name="Olumba F.C."/>
            <person name="Orozco S."/>
            <person name="Gibbs Z.A."/>
            <person name="Donegan-Quick R."/>
            <person name="Visi D.K."/>
            <person name="Allen M.S."/>
            <person name="Hughes L.E."/>
            <person name="Bradley K.W."/>
            <person name="Asai D.J."/>
            <person name="Bowman C.A."/>
            <person name="Russell D.A."/>
            <person name="Pope W.H."/>
            <person name="Jacobs-Sera D."/>
            <person name="Hendrix R.W."/>
            <person name="Hatfull G.F."/>
        </authorList>
    </citation>
    <scope>NUCLEOTIDE SEQUENCE [LARGE SCALE GENOMIC DNA]</scope>
</reference>
<protein>
    <submittedName>
        <fullName evidence="1">Uncharacterized protein</fullName>
    </submittedName>
</protein>
<proteinExistence type="predicted"/>
<dbReference type="Proteomes" id="UP000033006">
    <property type="component" value="Segment"/>
</dbReference>